<dbReference type="RefSeq" id="WP_141924532.1">
    <property type="nucleotide sequence ID" value="NZ_VFQC01000001.1"/>
</dbReference>
<dbReference type="SUPFAM" id="SSF52833">
    <property type="entry name" value="Thioredoxin-like"/>
    <property type="match status" value="1"/>
</dbReference>
<evidence type="ECO:0000259" key="7">
    <source>
        <dbReference type="PROSITE" id="PS51352"/>
    </source>
</evidence>
<keyword evidence="2" id="KW-0201">Cytochrome c-type biogenesis</keyword>
<dbReference type="Pfam" id="PF00578">
    <property type="entry name" value="AhpC-TSA"/>
    <property type="match status" value="1"/>
</dbReference>
<feature type="region of interest" description="Disordered" evidence="6">
    <location>
        <begin position="54"/>
        <end position="102"/>
    </location>
</feature>
<dbReference type="InterPro" id="IPR000866">
    <property type="entry name" value="AhpC/TSA"/>
</dbReference>
<evidence type="ECO:0000313" key="9">
    <source>
        <dbReference type="Proteomes" id="UP000317422"/>
    </source>
</evidence>
<feature type="region of interest" description="Disordered" evidence="6">
    <location>
        <begin position="1"/>
        <end position="36"/>
    </location>
</feature>
<dbReference type="PANTHER" id="PTHR42852">
    <property type="entry name" value="THIOL:DISULFIDE INTERCHANGE PROTEIN DSBE"/>
    <property type="match status" value="1"/>
</dbReference>
<keyword evidence="8" id="KW-0413">Isomerase</keyword>
<organism evidence="8 9">
    <name type="scientific">Haloactinospora alba</name>
    <dbReference type="NCBI Taxonomy" id="405555"/>
    <lineage>
        <taxon>Bacteria</taxon>
        <taxon>Bacillati</taxon>
        <taxon>Actinomycetota</taxon>
        <taxon>Actinomycetes</taxon>
        <taxon>Streptosporangiales</taxon>
        <taxon>Nocardiopsidaceae</taxon>
        <taxon>Haloactinospora</taxon>
    </lineage>
</organism>
<dbReference type="Gene3D" id="3.40.30.10">
    <property type="entry name" value="Glutaredoxin"/>
    <property type="match status" value="1"/>
</dbReference>
<dbReference type="AlphaFoldDB" id="A0A543NMR9"/>
<dbReference type="CDD" id="cd02966">
    <property type="entry name" value="TlpA_like_family"/>
    <property type="match status" value="1"/>
</dbReference>
<proteinExistence type="predicted"/>
<dbReference type="InterPro" id="IPR017937">
    <property type="entry name" value="Thioredoxin_CS"/>
</dbReference>
<comment type="subcellular location">
    <subcellularLocation>
        <location evidence="1">Cell envelope</location>
    </subcellularLocation>
</comment>
<keyword evidence="3" id="KW-0812">Transmembrane</keyword>
<dbReference type="InterPro" id="IPR036249">
    <property type="entry name" value="Thioredoxin-like_sf"/>
</dbReference>
<dbReference type="InterPro" id="IPR013766">
    <property type="entry name" value="Thioredoxin_domain"/>
</dbReference>
<keyword evidence="5" id="KW-0676">Redox-active center</keyword>
<dbReference type="GO" id="GO:0030313">
    <property type="term" value="C:cell envelope"/>
    <property type="evidence" value="ECO:0007669"/>
    <property type="project" value="UniProtKB-SubCell"/>
</dbReference>
<evidence type="ECO:0000256" key="5">
    <source>
        <dbReference type="ARBA" id="ARBA00023284"/>
    </source>
</evidence>
<evidence type="ECO:0000256" key="6">
    <source>
        <dbReference type="SAM" id="MobiDB-lite"/>
    </source>
</evidence>
<feature type="compositionally biased region" description="Polar residues" evidence="6">
    <location>
        <begin position="58"/>
        <end position="70"/>
    </location>
</feature>
<protein>
    <submittedName>
        <fullName evidence="8">Thiol-disulfide isomerase/thioredoxin</fullName>
    </submittedName>
</protein>
<keyword evidence="4" id="KW-1015">Disulfide bond</keyword>
<evidence type="ECO:0000256" key="2">
    <source>
        <dbReference type="ARBA" id="ARBA00022748"/>
    </source>
</evidence>
<feature type="domain" description="Thioredoxin" evidence="7">
    <location>
        <begin position="87"/>
        <end position="229"/>
    </location>
</feature>
<evidence type="ECO:0000256" key="3">
    <source>
        <dbReference type="ARBA" id="ARBA00022968"/>
    </source>
</evidence>
<evidence type="ECO:0000256" key="4">
    <source>
        <dbReference type="ARBA" id="ARBA00023157"/>
    </source>
</evidence>
<evidence type="ECO:0000256" key="1">
    <source>
        <dbReference type="ARBA" id="ARBA00004196"/>
    </source>
</evidence>
<comment type="caution">
    <text evidence="8">The sequence shown here is derived from an EMBL/GenBank/DDBJ whole genome shotgun (WGS) entry which is preliminary data.</text>
</comment>
<sequence>MPHSTPAVHRRGTARAGDRTRSARTDGRTPPSRLRRRVVAAAAAALAGTLVLAGCSGSEDSPATDSGNDDGNTRYIEGDGSTTSFAPDEREPAPDVEGETLDGETVSLDDYEGTVLVLNMWASWCGPCRAESDALNEVYTDHKGDGVDFLGVNIKDDRTAAESFEENQGIDYPSLYDQPGRIPQAFRDTVPPKAIPSTLVLDRQGRIAARVIGPVKYNKLSDLVTSVKNDDDNADAGAQ</sequence>
<name>A0A543NMR9_9ACTN</name>
<keyword evidence="9" id="KW-1185">Reference proteome</keyword>
<accession>A0A543NMR9</accession>
<dbReference type="GO" id="GO:0017004">
    <property type="term" value="P:cytochrome complex assembly"/>
    <property type="evidence" value="ECO:0007669"/>
    <property type="project" value="UniProtKB-KW"/>
</dbReference>
<dbReference type="GO" id="GO:0016209">
    <property type="term" value="F:antioxidant activity"/>
    <property type="evidence" value="ECO:0007669"/>
    <property type="project" value="InterPro"/>
</dbReference>
<dbReference type="PROSITE" id="PS51352">
    <property type="entry name" value="THIOREDOXIN_2"/>
    <property type="match status" value="1"/>
</dbReference>
<feature type="compositionally biased region" description="Basic and acidic residues" evidence="6">
    <location>
        <begin position="16"/>
        <end position="27"/>
    </location>
</feature>
<reference evidence="8 9" key="1">
    <citation type="submission" date="2019-06" db="EMBL/GenBank/DDBJ databases">
        <title>Sequencing the genomes of 1000 actinobacteria strains.</title>
        <authorList>
            <person name="Klenk H.-P."/>
        </authorList>
    </citation>
    <scope>NUCLEOTIDE SEQUENCE [LARGE SCALE GENOMIC DNA]</scope>
    <source>
        <strain evidence="8 9">DSM 45015</strain>
    </source>
</reference>
<dbReference type="GO" id="GO:0016491">
    <property type="term" value="F:oxidoreductase activity"/>
    <property type="evidence" value="ECO:0007669"/>
    <property type="project" value="InterPro"/>
</dbReference>
<dbReference type="PROSITE" id="PS00194">
    <property type="entry name" value="THIOREDOXIN_1"/>
    <property type="match status" value="1"/>
</dbReference>
<dbReference type="EMBL" id="VFQC01000001">
    <property type="protein sequence ID" value="TQN33121.1"/>
    <property type="molecule type" value="Genomic_DNA"/>
</dbReference>
<dbReference type="Proteomes" id="UP000317422">
    <property type="component" value="Unassembled WGS sequence"/>
</dbReference>
<dbReference type="GO" id="GO:0016853">
    <property type="term" value="F:isomerase activity"/>
    <property type="evidence" value="ECO:0007669"/>
    <property type="project" value="UniProtKB-KW"/>
</dbReference>
<dbReference type="OrthoDB" id="9796554at2"/>
<evidence type="ECO:0000313" key="8">
    <source>
        <dbReference type="EMBL" id="TQN33121.1"/>
    </source>
</evidence>
<gene>
    <name evidence="8" type="ORF">FHX37_3120</name>
</gene>
<dbReference type="InterPro" id="IPR050553">
    <property type="entry name" value="Thioredoxin_ResA/DsbE_sf"/>
</dbReference>
<keyword evidence="3" id="KW-0735">Signal-anchor</keyword>
<dbReference type="PANTHER" id="PTHR42852:SF6">
    <property type="entry name" value="THIOL:DISULFIDE INTERCHANGE PROTEIN DSBE"/>
    <property type="match status" value="1"/>
</dbReference>